<reference evidence="2 3" key="1">
    <citation type="submission" date="2016-04" db="EMBL/GenBank/DDBJ databases">
        <authorList>
            <person name="Chen L."/>
            <person name="Zhuang W."/>
            <person name="Wang G."/>
        </authorList>
    </citation>
    <scope>NUCLEOTIDE SEQUENCE [LARGE SCALE GENOMIC DNA]</scope>
    <source>
        <strain evidence="3">GR20</strain>
    </source>
</reference>
<proteinExistence type="predicted"/>
<feature type="domain" description="DUF4240" evidence="1">
    <location>
        <begin position="15"/>
        <end position="137"/>
    </location>
</feature>
<dbReference type="InterPro" id="IPR025334">
    <property type="entry name" value="DUF4240"/>
</dbReference>
<comment type="caution">
    <text evidence="2">The sequence shown here is derived from an EMBL/GenBank/DDBJ whole genome shotgun (WGS) entry which is preliminary data.</text>
</comment>
<keyword evidence="3" id="KW-1185">Reference proteome</keyword>
<protein>
    <submittedName>
        <fullName evidence="2">Polymerase</fullName>
    </submittedName>
</protein>
<evidence type="ECO:0000313" key="3">
    <source>
        <dbReference type="Proteomes" id="UP000192277"/>
    </source>
</evidence>
<dbReference type="Proteomes" id="UP000192277">
    <property type="component" value="Unassembled WGS sequence"/>
</dbReference>
<organism evidence="2 3">
    <name type="scientific">Niastella koreensis</name>
    <dbReference type="NCBI Taxonomy" id="354356"/>
    <lineage>
        <taxon>Bacteria</taxon>
        <taxon>Pseudomonadati</taxon>
        <taxon>Bacteroidota</taxon>
        <taxon>Chitinophagia</taxon>
        <taxon>Chitinophagales</taxon>
        <taxon>Chitinophagaceae</taxon>
        <taxon>Niastella</taxon>
    </lineage>
</organism>
<dbReference type="RefSeq" id="WP_014218058.1">
    <property type="nucleotide sequence ID" value="NZ_LWBO01000020.1"/>
</dbReference>
<dbReference type="EMBL" id="LWBO01000020">
    <property type="protein sequence ID" value="OQP45350.1"/>
    <property type="molecule type" value="Genomic_DNA"/>
</dbReference>
<dbReference type="Pfam" id="PF14024">
    <property type="entry name" value="DUF4240"/>
    <property type="match status" value="1"/>
</dbReference>
<accession>A0ABX3NT38</accession>
<gene>
    <name evidence="2" type="ORF">A4D02_33680</name>
</gene>
<evidence type="ECO:0000259" key="1">
    <source>
        <dbReference type="Pfam" id="PF14024"/>
    </source>
</evidence>
<evidence type="ECO:0000313" key="2">
    <source>
        <dbReference type="EMBL" id="OQP45350.1"/>
    </source>
</evidence>
<name>A0ABX3NT38_9BACT</name>
<sequence>MPELHIEKTGEMLNDEQYWTLVDNSLQLTQDQDQQGEYLISEIKKLSPHEMIGFNLRTAHLLNEMYTSEMWCAGHIMNKFCSDDGFEYFRCWIISRGKKVYYKVKANPDYLVNEVVAGCERYEFELFGVAADEAFEETTGKELLDYIDYKHPRIAETSFEPIVFNWHPDNPESMKKICPQLYDKLRYGAANKIS</sequence>